<dbReference type="Pfam" id="PF14070">
    <property type="entry name" value="YjfB_motility"/>
    <property type="match status" value="1"/>
</dbReference>
<name>A0ABS6G4Z1_9FIRM</name>
<dbReference type="InterPro" id="IPR025906">
    <property type="entry name" value="YjfB_motility"/>
</dbReference>
<reference evidence="1 2" key="1">
    <citation type="submission" date="2021-06" db="EMBL/GenBank/DDBJ databases">
        <authorList>
            <person name="Sun Q."/>
            <person name="Li D."/>
        </authorList>
    </citation>
    <scope>NUCLEOTIDE SEQUENCE [LARGE SCALE GENOMIC DNA]</scope>
    <source>
        <strain evidence="1 2">MSJ-5</strain>
    </source>
</reference>
<evidence type="ECO:0000313" key="2">
    <source>
        <dbReference type="Proteomes" id="UP000779508"/>
    </source>
</evidence>
<protein>
    <submittedName>
        <fullName evidence="1">YjfB family protein</fullName>
    </submittedName>
</protein>
<dbReference type="EMBL" id="JAHLQK010000003">
    <property type="protein sequence ID" value="MBU5676678.1"/>
    <property type="molecule type" value="Genomic_DNA"/>
</dbReference>
<comment type="caution">
    <text evidence="1">The sequence shown here is derived from an EMBL/GenBank/DDBJ whole genome shotgun (WGS) entry which is preliminary data.</text>
</comment>
<organism evidence="1 2">
    <name type="scientific">Alkaliphilus flagellatus</name>
    <dbReference type="NCBI Taxonomy" id="2841507"/>
    <lineage>
        <taxon>Bacteria</taxon>
        <taxon>Bacillati</taxon>
        <taxon>Bacillota</taxon>
        <taxon>Clostridia</taxon>
        <taxon>Peptostreptococcales</taxon>
        <taxon>Natronincolaceae</taxon>
        <taxon>Alkaliphilus</taxon>
    </lineage>
</organism>
<sequence length="65" mass="7179">MDIAALSMGLSQMNLYQQASISVIKMAMDTTKVQAVDLTQMLEINTKIMEQSINPHIGGNIDIRL</sequence>
<dbReference type="Proteomes" id="UP000779508">
    <property type="component" value="Unassembled WGS sequence"/>
</dbReference>
<proteinExistence type="predicted"/>
<accession>A0ABS6G4Z1</accession>
<keyword evidence="2" id="KW-1185">Reference proteome</keyword>
<dbReference type="RefSeq" id="WP_216416735.1">
    <property type="nucleotide sequence ID" value="NZ_JAHLQK010000003.1"/>
</dbReference>
<evidence type="ECO:0000313" key="1">
    <source>
        <dbReference type="EMBL" id="MBU5676678.1"/>
    </source>
</evidence>
<gene>
    <name evidence="1" type="ORF">KQI88_09625</name>
</gene>